<dbReference type="PANTHER" id="PTHR43080">
    <property type="entry name" value="CBS DOMAIN-CONTAINING PROTEIN CBSX3, MITOCHONDRIAL"/>
    <property type="match status" value="1"/>
</dbReference>
<evidence type="ECO:0000256" key="1">
    <source>
        <dbReference type="ARBA" id="ARBA00023122"/>
    </source>
</evidence>
<dbReference type="Pfam" id="PF00571">
    <property type="entry name" value="CBS"/>
    <property type="match status" value="2"/>
</dbReference>
<sequence length="148" mass="15510">MRVLDLMSTPVITAVPSLSLLDAAHLMRSHGIRRLPVLAGDTLAGIVTDRDLREAMPSRLSSLSPWEATTRLAAVTVADVMRRSVLTTTPEADARDAAHTMLLHRVGALPVIDAAGRVVGVVTVSDVLRDYAATSPAAALAAAPEGAR</sequence>
<dbReference type="Gene3D" id="3.10.580.10">
    <property type="entry name" value="CBS-domain"/>
    <property type="match status" value="1"/>
</dbReference>
<evidence type="ECO:0000259" key="3">
    <source>
        <dbReference type="PROSITE" id="PS51371"/>
    </source>
</evidence>
<dbReference type="RefSeq" id="WP_345440689.1">
    <property type="nucleotide sequence ID" value="NZ_BAABQU010000002.1"/>
</dbReference>
<accession>A0ABP9U7A9</accession>
<dbReference type="InterPro" id="IPR000644">
    <property type="entry name" value="CBS_dom"/>
</dbReference>
<dbReference type="Proteomes" id="UP001423409">
    <property type="component" value="Unassembled WGS sequence"/>
</dbReference>
<protein>
    <submittedName>
        <fullName evidence="4">Inosine-5'-monophosphate dehydrogenase</fullName>
    </submittedName>
</protein>
<keyword evidence="1 2" id="KW-0129">CBS domain</keyword>
<dbReference type="CDD" id="cd04584">
    <property type="entry name" value="CBS_pair_AcuB_like"/>
    <property type="match status" value="1"/>
</dbReference>
<evidence type="ECO:0000313" key="5">
    <source>
        <dbReference type="Proteomes" id="UP001423409"/>
    </source>
</evidence>
<dbReference type="PANTHER" id="PTHR43080:SF2">
    <property type="entry name" value="CBS DOMAIN-CONTAINING PROTEIN"/>
    <property type="match status" value="1"/>
</dbReference>
<comment type="caution">
    <text evidence="4">The sequence shown here is derived from an EMBL/GenBank/DDBJ whole genome shotgun (WGS) entry which is preliminary data.</text>
</comment>
<name>A0ABP9U7A9_9DEIO</name>
<proteinExistence type="predicted"/>
<dbReference type="InterPro" id="IPR046342">
    <property type="entry name" value="CBS_dom_sf"/>
</dbReference>
<feature type="domain" description="CBS" evidence="3">
    <location>
        <begin position="81"/>
        <end position="140"/>
    </location>
</feature>
<dbReference type="PROSITE" id="PS51371">
    <property type="entry name" value="CBS"/>
    <property type="match status" value="2"/>
</dbReference>
<dbReference type="SUPFAM" id="SSF54631">
    <property type="entry name" value="CBS-domain pair"/>
    <property type="match status" value="1"/>
</dbReference>
<dbReference type="InterPro" id="IPR051257">
    <property type="entry name" value="Diverse_CBS-Domain"/>
</dbReference>
<dbReference type="EMBL" id="BAABQU010000002">
    <property type="protein sequence ID" value="GAA5438716.1"/>
    <property type="molecule type" value="Genomic_DNA"/>
</dbReference>
<organism evidence="4 5">
    <name type="scientific">Deinococcus caeni</name>
    <dbReference type="NCBI Taxonomy" id="569127"/>
    <lineage>
        <taxon>Bacteria</taxon>
        <taxon>Thermotogati</taxon>
        <taxon>Deinococcota</taxon>
        <taxon>Deinococci</taxon>
        <taxon>Deinococcales</taxon>
        <taxon>Deinococcaceae</taxon>
        <taxon>Deinococcus</taxon>
    </lineage>
</organism>
<gene>
    <name evidence="4" type="primary">IMPDH_1</name>
    <name evidence="4" type="ORF">Dcae01_00206</name>
</gene>
<keyword evidence="5" id="KW-1185">Reference proteome</keyword>
<evidence type="ECO:0000313" key="4">
    <source>
        <dbReference type="EMBL" id="GAA5438716.1"/>
    </source>
</evidence>
<reference evidence="4 5" key="1">
    <citation type="submission" date="2024-02" db="EMBL/GenBank/DDBJ databases">
        <title>Deinococcus caeni NBRC 101312.</title>
        <authorList>
            <person name="Ichikawa N."/>
            <person name="Katano-Makiyama Y."/>
            <person name="Hidaka K."/>
        </authorList>
    </citation>
    <scope>NUCLEOTIDE SEQUENCE [LARGE SCALE GENOMIC DNA]</scope>
    <source>
        <strain evidence="4 5">NBRC 101312</strain>
    </source>
</reference>
<evidence type="ECO:0000256" key="2">
    <source>
        <dbReference type="PROSITE-ProRule" id="PRU00703"/>
    </source>
</evidence>
<feature type="domain" description="CBS" evidence="3">
    <location>
        <begin position="7"/>
        <end position="62"/>
    </location>
</feature>
<dbReference type="SMART" id="SM00116">
    <property type="entry name" value="CBS"/>
    <property type="match status" value="2"/>
</dbReference>